<comment type="caution">
    <text evidence="8">The sequence shown here is derived from an EMBL/GenBank/DDBJ whole genome shotgun (WGS) entry which is preliminary data.</text>
</comment>
<dbReference type="PANTHER" id="PTHR30532">
    <property type="entry name" value="IRON III DICITRATE-BINDING PERIPLASMIC PROTEIN"/>
    <property type="match status" value="1"/>
</dbReference>
<dbReference type="Pfam" id="PF01497">
    <property type="entry name" value="Peripla_BP_2"/>
    <property type="match status" value="1"/>
</dbReference>
<accession>A0A7K1FNA7</accession>
<evidence type="ECO:0000259" key="7">
    <source>
        <dbReference type="Pfam" id="PF01497"/>
    </source>
</evidence>
<dbReference type="PROSITE" id="PS51257">
    <property type="entry name" value="PROKAR_LIPOPROTEIN"/>
    <property type="match status" value="1"/>
</dbReference>
<feature type="compositionally biased region" description="Low complexity" evidence="5">
    <location>
        <begin position="53"/>
        <end position="72"/>
    </location>
</feature>
<reference evidence="8 9" key="1">
    <citation type="submission" date="2019-11" db="EMBL/GenBank/DDBJ databases">
        <authorList>
            <person name="Jiang L.-Q."/>
        </authorList>
    </citation>
    <scope>NUCLEOTIDE SEQUENCE [LARGE SCALE GENOMIC DNA]</scope>
    <source>
        <strain evidence="8 9">YIM 132087</strain>
    </source>
</reference>
<dbReference type="RefSeq" id="WP_154768748.1">
    <property type="nucleotide sequence ID" value="NZ_WLYK01000005.1"/>
</dbReference>
<dbReference type="Proteomes" id="UP000460221">
    <property type="component" value="Unassembled WGS sequence"/>
</dbReference>
<dbReference type="InterPro" id="IPR051313">
    <property type="entry name" value="Bact_iron-sidero_bind"/>
</dbReference>
<evidence type="ECO:0000256" key="6">
    <source>
        <dbReference type="SAM" id="SignalP"/>
    </source>
</evidence>
<name>A0A7K1FNA7_9ACTN</name>
<comment type="similarity">
    <text evidence="2">Belongs to the bacterial solute-binding protein 8 family.</text>
</comment>
<evidence type="ECO:0000256" key="4">
    <source>
        <dbReference type="ARBA" id="ARBA00022729"/>
    </source>
</evidence>
<keyword evidence="4 6" id="KW-0732">Signal</keyword>
<dbReference type="InterPro" id="IPR002491">
    <property type="entry name" value="ABC_transptr_periplasmic_BD"/>
</dbReference>
<dbReference type="EMBL" id="WLYK01000005">
    <property type="protein sequence ID" value="MTD14713.1"/>
    <property type="molecule type" value="Genomic_DNA"/>
</dbReference>
<evidence type="ECO:0000256" key="3">
    <source>
        <dbReference type="ARBA" id="ARBA00022448"/>
    </source>
</evidence>
<gene>
    <name evidence="8" type="ORF">GIS00_12255</name>
</gene>
<feature type="chain" id="PRO_5039444073" evidence="6">
    <location>
        <begin position="21"/>
        <end position="378"/>
    </location>
</feature>
<feature type="region of interest" description="Disordered" evidence="5">
    <location>
        <begin position="53"/>
        <end position="82"/>
    </location>
</feature>
<evidence type="ECO:0000256" key="5">
    <source>
        <dbReference type="SAM" id="MobiDB-lite"/>
    </source>
</evidence>
<feature type="signal peptide" evidence="6">
    <location>
        <begin position="1"/>
        <end position="20"/>
    </location>
</feature>
<feature type="domain" description="Fe/B12 periplasmic-binding" evidence="7">
    <location>
        <begin position="145"/>
        <end position="347"/>
    </location>
</feature>
<dbReference type="GO" id="GO:1901678">
    <property type="term" value="P:iron coordination entity transport"/>
    <property type="evidence" value="ECO:0007669"/>
    <property type="project" value="UniProtKB-ARBA"/>
</dbReference>
<protein>
    <submittedName>
        <fullName evidence="8">ABC transporter substrate-binding protein</fullName>
    </submittedName>
</protein>
<organism evidence="8 9">
    <name type="scientific">Nakamurella alba</name>
    <dbReference type="NCBI Taxonomy" id="2665158"/>
    <lineage>
        <taxon>Bacteria</taxon>
        <taxon>Bacillati</taxon>
        <taxon>Actinomycetota</taxon>
        <taxon>Actinomycetes</taxon>
        <taxon>Nakamurellales</taxon>
        <taxon>Nakamurellaceae</taxon>
        <taxon>Nakamurella</taxon>
    </lineage>
</organism>
<dbReference type="AlphaFoldDB" id="A0A7K1FNA7"/>
<dbReference type="PANTHER" id="PTHR30532:SF24">
    <property type="entry name" value="FERRIC ENTEROBACTIN-BINDING PERIPLASMIC PROTEIN FEPB"/>
    <property type="match status" value="1"/>
</dbReference>
<evidence type="ECO:0000256" key="1">
    <source>
        <dbReference type="ARBA" id="ARBA00004196"/>
    </source>
</evidence>
<proteinExistence type="inferred from homology"/>
<comment type="subcellular location">
    <subcellularLocation>
        <location evidence="1">Cell envelope</location>
    </subcellularLocation>
</comment>
<evidence type="ECO:0000256" key="2">
    <source>
        <dbReference type="ARBA" id="ARBA00008814"/>
    </source>
</evidence>
<evidence type="ECO:0000313" key="8">
    <source>
        <dbReference type="EMBL" id="MTD14713.1"/>
    </source>
</evidence>
<dbReference type="GO" id="GO:0030288">
    <property type="term" value="C:outer membrane-bounded periplasmic space"/>
    <property type="evidence" value="ECO:0007669"/>
    <property type="project" value="TreeGrafter"/>
</dbReference>
<dbReference type="SUPFAM" id="SSF53807">
    <property type="entry name" value="Helical backbone' metal receptor"/>
    <property type="match status" value="1"/>
</dbReference>
<evidence type="ECO:0000313" key="9">
    <source>
        <dbReference type="Proteomes" id="UP000460221"/>
    </source>
</evidence>
<dbReference type="Gene3D" id="3.40.50.1980">
    <property type="entry name" value="Nitrogenase molybdenum iron protein domain"/>
    <property type="match status" value="2"/>
</dbReference>
<keyword evidence="3" id="KW-0813">Transport</keyword>
<keyword evidence="9" id="KW-1185">Reference proteome</keyword>
<sequence length="378" mass="39018">MRVRSTVRSGLAAGAVLVLAGVSACGSMAETSGSSTAAATPAGSSAVTSGAAASESAQSAPSAPASSVGGAETCENPNVAADGTWSFTDDIGRTVTLDEAPTKVAGLTDVLFSLMNYGLEPVASFGYSSMDDDVRFADLDTSGVVQVGATYGEINREELLETEPDVIVTHLYATDAEGTLPKDEVAYGFADKAQQDEIDKIAPVITIGMGGTAVDVIQRTLDLAAALGVCTDSDEIAAAKADFDAASAKLTSSGTGGPQVEVLYADADGIYVAKPADDPNLRMYSDFGVDIVDPGGDGYYWEILSWENASKITGDLLLVSERGGYQEKELMEQPTFASVPAAKAGQIEPWVFAGMDYPSQAEYMEQLAGFLDAAKTLG</sequence>